<reference evidence="1 2" key="1">
    <citation type="journal article" date="2023" name="G3 (Bethesda)">
        <title>A chromosome-level genome assembly of Zasmidium syzygii isolated from banana leaves.</title>
        <authorList>
            <person name="van Westerhoven A.C."/>
            <person name="Mehrabi R."/>
            <person name="Talebi R."/>
            <person name="Steentjes M.B.F."/>
            <person name="Corcolon B."/>
            <person name="Chong P.A."/>
            <person name="Kema G.H.J."/>
            <person name="Seidl M.F."/>
        </authorList>
    </citation>
    <scope>NUCLEOTIDE SEQUENCE [LARGE SCALE GENOMIC DNA]</scope>
    <source>
        <strain evidence="1 2">P124</strain>
    </source>
</reference>
<name>A0ABR0DY65_ZASCE</name>
<dbReference type="Gene3D" id="3.80.10.10">
    <property type="entry name" value="Ribonuclease Inhibitor"/>
    <property type="match status" value="1"/>
</dbReference>
<protein>
    <submittedName>
        <fullName evidence="1">Uncharacterized protein</fullName>
    </submittedName>
</protein>
<evidence type="ECO:0000313" key="1">
    <source>
        <dbReference type="EMBL" id="KAK4494039.1"/>
    </source>
</evidence>
<dbReference type="InterPro" id="IPR032675">
    <property type="entry name" value="LRR_dom_sf"/>
</dbReference>
<dbReference type="Proteomes" id="UP001305779">
    <property type="component" value="Unassembled WGS sequence"/>
</dbReference>
<keyword evidence="2" id="KW-1185">Reference proteome</keyword>
<gene>
    <name evidence="1" type="ORF">PRZ48_015226</name>
</gene>
<dbReference type="EMBL" id="JAXOVC010000015">
    <property type="protein sequence ID" value="KAK4494039.1"/>
    <property type="molecule type" value="Genomic_DNA"/>
</dbReference>
<organism evidence="1 2">
    <name type="scientific">Zasmidium cellare</name>
    <name type="common">Wine cellar mold</name>
    <name type="synonym">Racodium cellare</name>
    <dbReference type="NCBI Taxonomy" id="395010"/>
    <lineage>
        <taxon>Eukaryota</taxon>
        <taxon>Fungi</taxon>
        <taxon>Dikarya</taxon>
        <taxon>Ascomycota</taxon>
        <taxon>Pezizomycotina</taxon>
        <taxon>Dothideomycetes</taxon>
        <taxon>Dothideomycetidae</taxon>
        <taxon>Mycosphaerellales</taxon>
        <taxon>Mycosphaerellaceae</taxon>
        <taxon>Zasmidium</taxon>
    </lineage>
</organism>
<sequence length="560" mass="62419">MATTTQGLQALPADLFHLLSAELSERLDFPTLYSCICAGKQLANAGAINALYRISHYAPVKGGGEGLPLAEQELTIQRWSILWRSITLSAFGKTIYPYCRHLRFLDLRDLGDLLDEDRFRGKIAKQFFQGELAKFHYVMQTPSKYGRANRLDTKKIISAIGKEITQQAPLLEALSEPTNSNILSTSLLDWAPKLPHLKSLDLWDGRALADESIRNLLHAHCPNLTDLRIYYSPNEDADHQLATFISGMQENTLNSFENISACHIGPETCLALNSHGKSLRSLKLGLSDEGVQALALLQGCTAVETLALASFTPSVDLKATQNDVFLEIVEWLKNCRSLMDVSFYNFVSAPDLLLPVLLNKDISLQKLQVNATEGAMYVVKDHHDFHQALSQQKGLRSLLLRADPDPVTRDDLDILMDAFCSLKDLRELRLTRISDYFSDEHIGLIAQQLPNLEDLYIGGYGVSDAVFTHLTNLQNLKVVTFSGVTSFTEGGIMDFVEKLGEGNYGLTLSVDNADPESAISPESQDLIRDVIVTKLDGRFEYQLLRGMGAFRQRLWRLLTA</sequence>
<comment type="caution">
    <text evidence="1">The sequence shown here is derived from an EMBL/GenBank/DDBJ whole genome shotgun (WGS) entry which is preliminary data.</text>
</comment>
<accession>A0ABR0DY65</accession>
<evidence type="ECO:0000313" key="2">
    <source>
        <dbReference type="Proteomes" id="UP001305779"/>
    </source>
</evidence>
<dbReference type="PANTHER" id="PTHR13318">
    <property type="entry name" value="PARTNER OF PAIRED, ISOFORM B-RELATED"/>
    <property type="match status" value="1"/>
</dbReference>
<proteinExistence type="predicted"/>
<dbReference type="SUPFAM" id="SSF52047">
    <property type="entry name" value="RNI-like"/>
    <property type="match status" value="1"/>
</dbReference>